<evidence type="ECO:0000256" key="5">
    <source>
        <dbReference type="SAM" id="MobiDB-lite"/>
    </source>
</evidence>
<dbReference type="InterPro" id="IPR051681">
    <property type="entry name" value="Ser/Thr_Kinases-Pseudokinases"/>
</dbReference>
<dbReference type="SMART" id="SM00220">
    <property type="entry name" value="S_TKc"/>
    <property type="match status" value="1"/>
</dbReference>
<keyword evidence="8" id="KW-1185">Reference proteome</keyword>
<sequence length="1494" mass="168208">MKKFLYEYKAKTSKTQSRSQSETNATIRERVTVTTRHNLSANSSTPEVQQPNSTTQIGTIRTEEYKRDLAEFQARRSSGNKEQLITPVKKKCGRHSLPVSCTDCTADHDNTFNYEKKSAVKYKKKTHKRARSTTPDRSGYGGVPNIQFLFQNQVFLPGTTYPASSFTEPQKCKRQSRHRMSRSPDMDFTVQKHIDFKDDDQTGASPAFCKNNSLPFNVNTFLECSKSDEDEVDVGKAAGDIKISSQVSLLSPRKDETDDKLWEVMSELKNLDQWADEQLQVRSSCKSDDSKSDTSAYGLPIASASNLDVTVDKNKSWNLGKWGVVPVQTKKLSGVTVNHVRKKLNTEINILRKCRHPNIILLMGIFPDIYKNVHLICERCVDSLYGILHVQGRILSAQTSVQYALDIANALVFLRMQGYVHTDLSSASIMVTSHDAAKLADLGSCVKLERPPERRPKGYDMYSPEPQYVNIEDTRESDVAEFEPLLSAHPSETYISYNAVGKPYELYEQSEMYRWQAPELFQPLDDGLVYPCAKSDVYSLCLILWESCNATMPWKNLTYDKLREQYTLWKTGIPLPQDGTYPGCLLSLLQSGLTLQRYDRIELETLQNTLQDCKRNLDDLGYIIIPARLTNKRSTFSSTAWDTTSPTDSDCLSPLNVEHQAVVHARDSSTESDRECSKSDPCAPCPVYETIRKSHADEMSVAEKCFVSDEDHSDRAPIIRYEHLPDKDYSSACSTPIAKIKARLKDMDTPGSLHRSDSTEYCSILSPNRTVNFANDSKEISVERSHTKLSRSFTPKSYKPLQIKVPEFNFDSIKPLLRDRSICERSSYNFDIKNYSLPTTPIARSNKLRKNAWLSGDLSGNERSFESNKEGSLTRSVTPEKAVLNRTLNSDPGTPLTPENNSFENNNLSLENSSPEKENHQEGSPESVDTVRDGNSGLRRITPPRDFYSLDTEEIRERVSSCSLKSNPDRNSGKYKIEDDILASVNVKPLVAIHEKWIYEANRKTCRSMSLPEDSRSQISAVKPASHCVDTLQKSLPQLNPKKLGTKVFRMRPTSPSNGKNGNQWDQFCQARDAIAKSVNFSRSPEPPRRRDSEKGTSTEEQQKAEPKIDQSTDTRSIEDYIRDMIRKEFQHLLHEISDETSTASSAPNKNEDIVNKGIANIMESLANNDERTTKKEKSFSRVKINGNNKPLLQITFSRSGENSLQVLDNCVNVTICDSTGNIAGMKDKQNQSLEDTLTEEVHVNALKRCQAFNALQEAKSTEDLYIDDDLSTMQDNFGGRVKLIPLHGSLHEILCEKEDECCLIKVKQENGCDTIYFRCDNSDTESRDAIDGSADRAQDTVVFKRSISLVEERIQRVFAKDKRNSAPATPVARKHKLRARPKSDVYVARQDAPRLDLQARAKSTSSPALHSCDPSDGADCVPGEVEVNIESAMCYQDSSSDECVKCRGEADDFELLERRIEAELAHSNKSSLTCGCLQKISEENLSAIADDKD</sequence>
<protein>
    <recommendedName>
        <fullName evidence="6">Protein kinase domain-containing protein</fullName>
    </recommendedName>
</protein>
<organism evidence="7 8">
    <name type="scientific">Chrysodeixis includens</name>
    <name type="common">Soybean looper</name>
    <name type="synonym">Pseudoplusia includens</name>
    <dbReference type="NCBI Taxonomy" id="689277"/>
    <lineage>
        <taxon>Eukaryota</taxon>
        <taxon>Metazoa</taxon>
        <taxon>Ecdysozoa</taxon>
        <taxon>Arthropoda</taxon>
        <taxon>Hexapoda</taxon>
        <taxon>Insecta</taxon>
        <taxon>Pterygota</taxon>
        <taxon>Neoptera</taxon>
        <taxon>Endopterygota</taxon>
        <taxon>Lepidoptera</taxon>
        <taxon>Glossata</taxon>
        <taxon>Ditrysia</taxon>
        <taxon>Noctuoidea</taxon>
        <taxon>Noctuidae</taxon>
        <taxon>Plusiinae</taxon>
        <taxon>Chrysodeixis</taxon>
    </lineage>
</organism>
<dbReference type="PROSITE" id="PS50011">
    <property type="entry name" value="PROTEIN_KINASE_DOM"/>
    <property type="match status" value="1"/>
</dbReference>
<evidence type="ECO:0000256" key="3">
    <source>
        <dbReference type="ARBA" id="ARBA00022777"/>
    </source>
</evidence>
<evidence type="ECO:0000313" key="7">
    <source>
        <dbReference type="EMBL" id="CAH0587957.1"/>
    </source>
</evidence>
<keyword evidence="2" id="KW-0547">Nucleotide-binding</keyword>
<dbReference type="InterPro" id="IPR000719">
    <property type="entry name" value="Prot_kinase_dom"/>
</dbReference>
<feature type="region of interest" description="Disordered" evidence="5">
    <location>
        <begin position="1078"/>
        <end position="1117"/>
    </location>
</feature>
<dbReference type="EMBL" id="LR824019">
    <property type="protein sequence ID" value="CAH0587957.1"/>
    <property type="molecule type" value="Genomic_DNA"/>
</dbReference>
<name>A0A9P0FQT7_CHRIL</name>
<feature type="compositionally biased region" description="Low complexity" evidence="5">
    <location>
        <begin position="898"/>
        <end position="913"/>
    </location>
</feature>
<feature type="compositionally biased region" description="Basic and acidic residues" evidence="5">
    <location>
        <begin position="1"/>
        <end position="10"/>
    </location>
</feature>
<dbReference type="Gene3D" id="3.30.200.20">
    <property type="entry name" value="Phosphorylase Kinase, domain 1"/>
    <property type="match status" value="1"/>
</dbReference>
<dbReference type="InterPro" id="IPR011009">
    <property type="entry name" value="Kinase-like_dom_sf"/>
</dbReference>
<reference evidence="7" key="1">
    <citation type="submission" date="2021-12" db="EMBL/GenBank/DDBJ databases">
        <authorList>
            <person name="King R."/>
        </authorList>
    </citation>
    <scope>NUCLEOTIDE SEQUENCE</scope>
</reference>
<feature type="compositionally biased region" description="Basic residues" evidence="5">
    <location>
        <begin position="172"/>
        <end position="181"/>
    </location>
</feature>
<proteinExistence type="predicted"/>
<evidence type="ECO:0000256" key="4">
    <source>
        <dbReference type="ARBA" id="ARBA00022840"/>
    </source>
</evidence>
<feature type="region of interest" description="Disordered" evidence="5">
    <location>
        <begin position="161"/>
        <end position="183"/>
    </location>
</feature>
<keyword evidence="4" id="KW-0067">ATP-binding</keyword>
<gene>
    <name evidence="7" type="ORF">CINC_LOCUS3797</name>
</gene>
<feature type="domain" description="Protein kinase" evidence="6">
    <location>
        <begin position="295"/>
        <end position="610"/>
    </location>
</feature>
<dbReference type="Proteomes" id="UP001154114">
    <property type="component" value="Chromosome 16"/>
</dbReference>
<dbReference type="PANTHER" id="PTHR44329">
    <property type="entry name" value="SERINE/THREONINE-PROTEIN KINASE TNNI3K-RELATED"/>
    <property type="match status" value="1"/>
</dbReference>
<feature type="compositionally biased region" description="Basic and acidic residues" evidence="5">
    <location>
        <begin position="914"/>
        <end position="923"/>
    </location>
</feature>
<dbReference type="OrthoDB" id="5962695at2759"/>
<dbReference type="Gene3D" id="1.10.510.10">
    <property type="entry name" value="Transferase(Phosphotransferase) domain 1"/>
    <property type="match status" value="1"/>
</dbReference>
<feature type="region of interest" description="Disordered" evidence="5">
    <location>
        <begin position="859"/>
        <end position="945"/>
    </location>
</feature>
<feature type="region of interest" description="Disordered" evidence="5">
    <location>
        <begin position="1"/>
        <end position="28"/>
    </location>
</feature>
<feature type="compositionally biased region" description="Polar residues" evidence="5">
    <location>
        <begin position="13"/>
        <end position="28"/>
    </location>
</feature>
<dbReference type="InterPro" id="IPR001245">
    <property type="entry name" value="Ser-Thr/Tyr_kinase_cat_dom"/>
</dbReference>
<feature type="compositionally biased region" description="Basic and acidic residues" evidence="5">
    <location>
        <begin position="1086"/>
        <end position="1117"/>
    </location>
</feature>
<accession>A0A9P0FQT7</accession>
<dbReference type="GO" id="GO:0005524">
    <property type="term" value="F:ATP binding"/>
    <property type="evidence" value="ECO:0007669"/>
    <property type="project" value="UniProtKB-KW"/>
</dbReference>
<evidence type="ECO:0000259" key="6">
    <source>
        <dbReference type="PROSITE" id="PS50011"/>
    </source>
</evidence>
<dbReference type="Pfam" id="PF07714">
    <property type="entry name" value="PK_Tyr_Ser-Thr"/>
    <property type="match status" value="1"/>
</dbReference>
<dbReference type="PANTHER" id="PTHR44329:SF288">
    <property type="entry name" value="MITOGEN-ACTIVATED PROTEIN KINASE KINASE KINASE 20"/>
    <property type="match status" value="1"/>
</dbReference>
<evidence type="ECO:0000256" key="2">
    <source>
        <dbReference type="ARBA" id="ARBA00022741"/>
    </source>
</evidence>
<dbReference type="SUPFAM" id="SSF56112">
    <property type="entry name" value="Protein kinase-like (PK-like)"/>
    <property type="match status" value="1"/>
</dbReference>
<evidence type="ECO:0000313" key="8">
    <source>
        <dbReference type="Proteomes" id="UP001154114"/>
    </source>
</evidence>
<dbReference type="GO" id="GO:0004674">
    <property type="term" value="F:protein serine/threonine kinase activity"/>
    <property type="evidence" value="ECO:0007669"/>
    <property type="project" value="TreeGrafter"/>
</dbReference>
<evidence type="ECO:0000256" key="1">
    <source>
        <dbReference type="ARBA" id="ARBA00022679"/>
    </source>
</evidence>
<keyword evidence="3" id="KW-0418">Kinase</keyword>
<keyword evidence="1" id="KW-0808">Transferase</keyword>